<protein>
    <submittedName>
        <fullName evidence="3">Zinc finger protein 556 isoform X2</fullName>
    </submittedName>
</protein>
<dbReference type="InterPro" id="IPR050169">
    <property type="entry name" value="Krueppel_C2H2_ZnF"/>
</dbReference>
<feature type="domain" description="KRAB" evidence="1">
    <location>
        <begin position="4"/>
        <end position="86"/>
    </location>
</feature>
<organism evidence="2 3">
    <name type="scientific">Octodon degus</name>
    <name type="common">Degu</name>
    <name type="synonym">Sciurus degus</name>
    <dbReference type="NCBI Taxonomy" id="10160"/>
    <lineage>
        <taxon>Eukaryota</taxon>
        <taxon>Metazoa</taxon>
        <taxon>Chordata</taxon>
        <taxon>Craniata</taxon>
        <taxon>Vertebrata</taxon>
        <taxon>Euteleostomi</taxon>
        <taxon>Mammalia</taxon>
        <taxon>Eutheria</taxon>
        <taxon>Euarchontoglires</taxon>
        <taxon>Glires</taxon>
        <taxon>Rodentia</taxon>
        <taxon>Hystricomorpha</taxon>
        <taxon>Octodontidae</taxon>
        <taxon>Octodon</taxon>
    </lineage>
</organism>
<reference evidence="3" key="1">
    <citation type="submission" date="2025-08" db="UniProtKB">
        <authorList>
            <consortium name="RefSeq"/>
        </authorList>
    </citation>
    <scope>IDENTIFICATION</scope>
</reference>
<dbReference type="Pfam" id="PF01352">
    <property type="entry name" value="KRAB"/>
    <property type="match status" value="1"/>
</dbReference>
<dbReference type="PANTHER" id="PTHR23232:SF142">
    <property type="entry name" value="GASTRULA ZINC FINGER PROTEIN XLCGF57.1-LIKE-RELATED"/>
    <property type="match status" value="1"/>
</dbReference>
<accession>A0A6P6EKC0</accession>
<dbReference type="Proteomes" id="UP000515203">
    <property type="component" value="Unplaced"/>
</dbReference>
<dbReference type="Gene3D" id="6.10.140.140">
    <property type="match status" value="1"/>
</dbReference>
<proteinExistence type="predicted"/>
<dbReference type="CDD" id="cd07765">
    <property type="entry name" value="KRAB_A-box"/>
    <property type="match status" value="1"/>
</dbReference>
<evidence type="ECO:0000313" key="2">
    <source>
        <dbReference type="Proteomes" id="UP000515203"/>
    </source>
</evidence>
<dbReference type="GeneID" id="101591652"/>
<dbReference type="AlphaFoldDB" id="A0A6P6EKC0"/>
<dbReference type="InterPro" id="IPR036051">
    <property type="entry name" value="KRAB_dom_sf"/>
</dbReference>
<dbReference type="GO" id="GO:0006355">
    <property type="term" value="P:regulation of DNA-templated transcription"/>
    <property type="evidence" value="ECO:0007669"/>
    <property type="project" value="InterPro"/>
</dbReference>
<sequence length="118" mass="13507">MDSVVIEDVVVRFTQEEWALLDSAQRDLYRDVMLETFWNLASIEISWWRNSVEVMTSAEKPSAKCQILTCIRKSLLGQNSIQQQAHSMCLSRTTLQFTLNTSCTSVRNADRPVVVIHS</sequence>
<dbReference type="RefSeq" id="XP_023572760.1">
    <property type="nucleotide sequence ID" value="XM_023716992.1"/>
</dbReference>
<evidence type="ECO:0000259" key="1">
    <source>
        <dbReference type="PROSITE" id="PS50805"/>
    </source>
</evidence>
<dbReference type="SUPFAM" id="SSF109640">
    <property type="entry name" value="KRAB domain (Kruppel-associated box)"/>
    <property type="match status" value="1"/>
</dbReference>
<keyword evidence="2" id="KW-1185">Reference proteome</keyword>
<name>A0A6P6EKC0_OCTDE</name>
<gene>
    <name evidence="3" type="primary">LOC101591652</name>
</gene>
<dbReference type="InterPro" id="IPR001909">
    <property type="entry name" value="KRAB"/>
</dbReference>
<dbReference type="SMART" id="SM00349">
    <property type="entry name" value="KRAB"/>
    <property type="match status" value="1"/>
</dbReference>
<dbReference type="PROSITE" id="PS50805">
    <property type="entry name" value="KRAB"/>
    <property type="match status" value="1"/>
</dbReference>
<evidence type="ECO:0000313" key="3">
    <source>
        <dbReference type="RefSeq" id="XP_023572760.1"/>
    </source>
</evidence>
<dbReference type="PANTHER" id="PTHR23232">
    <property type="entry name" value="KRAB DOMAIN C2H2 ZINC FINGER"/>
    <property type="match status" value="1"/>
</dbReference>